<dbReference type="Pfam" id="PF00750">
    <property type="entry name" value="tRNA-synt_1d"/>
    <property type="match status" value="1"/>
</dbReference>
<dbReference type="EC" id="6.1.1.19" evidence="8"/>
<dbReference type="InterPro" id="IPR036695">
    <property type="entry name" value="Arg-tRNA-synth_N_sf"/>
</dbReference>
<comment type="similarity">
    <text evidence="1 8 9">Belongs to the class-I aminoacyl-tRNA synthetase family.</text>
</comment>
<dbReference type="GO" id="GO:0004814">
    <property type="term" value="F:arginine-tRNA ligase activity"/>
    <property type="evidence" value="ECO:0007669"/>
    <property type="project" value="UniProtKB-UniRule"/>
</dbReference>
<dbReference type="InterPro" id="IPR014729">
    <property type="entry name" value="Rossmann-like_a/b/a_fold"/>
</dbReference>
<evidence type="ECO:0000256" key="4">
    <source>
        <dbReference type="ARBA" id="ARBA00022840"/>
    </source>
</evidence>
<evidence type="ECO:0000313" key="12">
    <source>
        <dbReference type="EMBL" id="PIP60535.1"/>
    </source>
</evidence>
<keyword evidence="2 8" id="KW-0436">Ligase</keyword>
<dbReference type="Gene3D" id="3.40.50.620">
    <property type="entry name" value="HUPs"/>
    <property type="match status" value="1"/>
</dbReference>
<dbReference type="GO" id="GO:0005737">
    <property type="term" value="C:cytoplasm"/>
    <property type="evidence" value="ECO:0007669"/>
    <property type="project" value="UniProtKB-SubCell"/>
</dbReference>
<evidence type="ECO:0000256" key="2">
    <source>
        <dbReference type="ARBA" id="ARBA00022598"/>
    </source>
</evidence>
<dbReference type="EMBL" id="PCSZ01000054">
    <property type="protein sequence ID" value="PIP60535.1"/>
    <property type="molecule type" value="Genomic_DNA"/>
</dbReference>
<dbReference type="SUPFAM" id="SSF47323">
    <property type="entry name" value="Anticodon-binding domain of a subclass of class I aminoacyl-tRNA synthetases"/>
    <property type="match status" value="1"/>
</dbReference>
<dbReference type="AlphaFoldDB" id="A0A2H0BS83"/>
<dbReference type="Proteomes" id="UP000231581">
    <property type="component" value="Unassembled WGS sequence"/>
</dbReference>
<dbReference type="SMART" id="SM00836">
    <property type="entry name" value="DALR_1"/>
    <property type="match status" value="1"/>
</dbReference>
<dbReference type="PRINTS" id="PR01038">
    <property type="entry name" value="TRNASYNTHARG"/>
</dbReference>
<comment type="catalytic activity">
    <reaction evidence="7 8">
        <text>tRNA(Arg) + L-arginine + ATP = L-arginyl-tRNA(Arg) + AMP + diphosphate</text>
        <dbReference type="Rhea" id="RHEA:20301"/>
        <dbReference type="Rhea" id="RHEA-COMP:9658"/>
        <dbReference type="Rhea" id="RHEA-COMP:9673"/>
        <dbReference type="ChEBI" id="CHEBI:30616"/>
        <dbReference type="ChEBI" id="CHEBI:32682"/>
        <dbReference type="ChEBI" id="CHEBI:33019"/>
        <dbReference type="ChEBI" id="CHEBI:78442"/>
        <dbReference type="ChEBI" id="CHEBI:78513"/>
        <dbReference type="ChEBI" id="CHEBI:456215"/>
        <dbReference type="EC" id="6.1.1.19"/>
    </reaction>
</comment>
<evidence type="ECO:0000259" key="10">
    <source>
        <dbReference type="SMART" id="SM00836"/>
    </source>
</evidence>
<name>A0A2H0BS83_9BACT</name>
<dbReference type="GO" id="GO:0005524">
    <property type="term" value="F:ATP binding"/>
    <property type="evidence" value="ECO:0007669"/>
    <property type="project" value="UniProtKB-UniRule"/>
</dbReference>
<evidence type="ECO:0000256" key="8">
    <source>
        <dbReference type="HAMAP-Rule" id="MF_00123"/>
    </source>
</evidence>
<comment type="subunit">
    <text evidence="8">Monomer.</text>
</comment>
<evidence type="ECO:0000256" key="9">
    <source>
        <dbReference type="RuleBase" id="RU363038"/>
    </source>
</evidence>
<dbReference type="InterPro" id="IPR008909">
    <property type="entry name" value="DALR_anticod-bd"/>
</dbReference>
<dbReference type="SUPFAM" id="SSF55190">
    <property type="entry name" value="Arginyl-tRNA synthetase (ArgRS), N-terminal 'additional' domain"/>
    <property type="match status" value="1"/>
</dbReference>
<dbReference type="Pfam" id="PF03485">
    <property type="entry name" value="Arg_tRNA_synt_N"/>
    <property type="match status" value="1"/>
</dbReference>
<dbReference type="NCBIfam" id="TIGR00456">
    <property type="entry name" value="argS"/>
    <property type="match status" value="1"/>
</dbReference>
<accession>A0A2H0BS83</accession>
<keyword evidence="8" id="KW-0963">Cytoplasm</keyword>
<dbReference type="InterPro" id="IPR035684">
    <property type="entry name" value="ArgRS_core"/>
</dbReference>
<dbReference type="InterPro" id="IPR001278">
    <property type="entry name" value="Arg-tRNA-ligase"/>
</dbReference>
<evidence type="ECO:0000256" key="5">
    <source>
        <dbReference type="ARBA" id="ARBA00022917"/>
    </source>
</evidence>
<dbReference type="SUPFAM" id="SSF52374">
    <property type="entry name" value="Nucleotidylyl transferase"/>
    <property type="match status" value="1"/>
</dbReference>
<dbReference type="GO" id="GO:0006420">
    <property type="term" value="P:arginyl-tRNA aminoacylation"/>
    <property type="evidence" value="ECO:0007669"/>
    <property type="project" value="UniProtKB-UniRule"/>
</dbReference>
<dbReference type="InterPro" id="IPR005148">
    <property type="entry name" value="Arg-tRNA-synth_N"/>
</dbReference>
<dbReference type="PANTHER" id="PTHR11956">
    <property type="entry name" value="ARGINYL-TRNA SYNTHETASE"/>
    <property type="match status" value="1"/>
</dbReference>
<evidence type="ECO:0000256" key="1">
    <source>
        <dbReference type="ARBA" id="ARBA00005594"/>
    </source>
</evidence>
<evidence type="ECO:0000256" key="7">
    <source>
        <dbReference type="ARBA" id="ARBA00049339"/>
    </source>
</evidence>
<organism evidence="12 13">
    <name type="scientific">Candidatus Uhrbacteria bacterium CG22_combo_CG10-13_8_21_14_all_47_17</name>
    <dbReference type="NCBI Taxonomy" id="1975041"/>
    <lineage>
        <taxon>Bacteria</taxon>
        <taxon>Candidatus Uhriibacteriota</taxon>
    </lineage>
</organism>
<dbReference type="PANTHER" id="PTHR11956:SF5">
    <property type="entry name" value="ARGININE--TRNA LIGASE, CYTOPLASMIC"/>
    <property type="match status" value="1"/>
</dbReference>
<comment type="subcellular location">
    <subcellularLocation>
        <location evidence="8">Cytoplasm</location>
    </subcellularLocation>
</comment>
<dbReference type="Gene3D" id="1.10.730.10">
    <property type="entry name" value="Isoleucyl-tRNA Synthetase, Domain 1"/>
    <property type="match status" value="1"/>
</dbReference>
<dbReference type="Gene3D" id="3.30.1360.70">
    <property type="entry name" value="Arginyl tRNA synthetase N-terminal domain"/>
    <property type="match status" value="1"/>
</dbReference>
<protein>
    <recommendedName>
        <fullName evidence="8">Arginine--tRNA ligase</fullName>
        <ecNumber evidence="8">6.1.1.19</ecNumber>
    </recommendedName>
    <alternativeName>
        <fullName evidence="8">Arginyl-tRNA synthetase</fullName>
        <shortName evidence="8">ArgRS</shortName>
    </alternativeName>
</protein>
<dbReference type="InterPro" id="IPR009080">
    <property type="entry name" value="tRNAsynth_Ia_anticodon-bd"/>
</dbReference>
<evidence type="ECO:0000259" key="11">
    <source>
        <dbReference type="SMART" id="SM01016"/>
    </source>
</evidence>
<dbReference type="SMART" id="SM01016">
    <property type="entry name" value="Arg_tRNA_synt_N"/>
    <property type="match status" value="1"/>
</dbReference>
<comment type="caution">
    <text evidence="12">The sequence shown here is derived from an EMBL/GenBank/DDBJ whole genome shotgun (WGS) entry which is preliminary data.</text>
</comment>
<keyword evidence="6 8" id="KW-0030">Aminoacyl-tRNA synthetase</keyword>
<dbReference type="HAMAP" id="MF_00123">
    <property type="entry name" value="Arg_tRNA_synth"/>
    <property type="match status" value="1"/>
</dbReference>
<feature type="short sequence motif" description="'HIGH' region" evidence="8">
    <location>
        <begin position="124"/>
        <end position="134"/>
    </location>
</feature>
<proteinExistence type="inferred from homology"/>
<evidence type="ECO:0000313" key="13">
    <source>
        <dbReference type="Proteomes" id="UP000231581"/>
    </source>
</evidence>
<gene>
    <name evidence="8 12" type="primary">argS</name>
    <name evidence="12" type="ORF">COX00_02715</name>
</gene>
<evidence type="ECO:0000256" key="6">
    <source>
        <dbReference type="ARBA" id="ARBA00023146"/>
    </source>
</evidence>
<dbReference type="Pfam" id="PF05746">
    <property type="entry name" value="DALR_1"/>
    <property type="match status" value="1"/>
</dbReference>
<sequence length="586" mass="65802">MNLIDHWKAEAAKKLSAVTETTIEGNELTRAPDPKLGDFAFGCFKLAKEQKTNPTELAQSIASKVTIEQSDFASVSAEGPYVNFTLSIPHCVHRVVEEIETSKEAFTESNSGEGKELVLEYAQPNTHKVIHVGHLRNFLIGAALDRVLTHVGWQVVPVSYFGDVGAHVAKCLWHLTKSRGFDISSFSLTDVEKLLATIPAEKKTGEYLGEIYAESTQKMDESPEGKEEVSFVLQKLEAHDPAWEKLWLETRRWSLNEMKEVFDELGVHFKKQYLESEVVTRGQELVDDLLEKGIAKKSEGAIIVDLEEKKLGVFLVRKSDGTSLYATKDLALAEEKLKDYPNAERSLILVDSRQSHYFKQLFATLGMMDVKPIPEFIGYEFVTLKSGAMSSREGNIVSYKELRDQVLAYARTEIEKRHVNEWSEGKITHTAWCIAMSGMKFSMLKQDNDKIFTFDLEQALSFEGATGPYCQYAATRLSSILKKAEQKIDSNSELPFSFDHEPEKRLALILAELPSKIETAAAELRPSVIGQWCLETAQRVNDFYRDVPVLKTEGEERVARMRLVAAAHTVLESGLALLGIPLPDEM</sequence>
<feature type="domain" description="DALR anticodon binding" evidence="10">
    <location>
        <begin position="470"/>
        <end position="586"/>
    </location>
</feature>
<keyword evidence="4 8" id="KW-0067">ATP-binding</keyword>
<keyword evidence="5 8" id="KW-0648">Protein biosynthesis</keyword>
<feature type="domain" description="Arginyl tRNA synthetase N-terminal" evidence="11">
    <location>
        <begin position="5"/>
        <end position="86"/>
    </location>
</feature>
<evidence type="ECO:0000256" key="3">
    <source>
        <dbReference type="ARBA" id="ARBA00022741"/>
    </source>
</evidence>
<keyword evidence="3 8" id="KW-0547">Nucleotide-binding</keyword>
<reference evidence="12 13" key="1">
    <citation type="submission" date="2017-09" db="EMBL/GenBank/DDBJ databases">
        <title>Depth-based differentiation of microbial function through sediment-hosted aquifers and enrichment of novel symbionts in the deep terrestrial subsurface.</title>
        <authorList>
            <person name="Probst A.J."/>
            <person name="Ladd B."/>
            <person name="Jarett J.K."/>
            <person name="Geller-Mcgrath D.E."/>
            <person name="Sieber C.M."/>
            <person name="Emerson J.B."/>
            <person name="Anantharaman K."/>
            <person name="Thomas B.C."/>
            <person name="Malmstrom R."/>
            <person name="Stieglmeier M."/>
            <person name="Klingl A."/>
            <person name="Woyke T."/>
            <person name="Ryan C.M."/>
            <person name="Banfield J.F."/>
        </authorList>
    </citation>
    <scope>NUCLEOTIDE SEQUENCE [LARGE SCALE GENOMIC DNA]</scope>
    <source>
        <strain evidence="12">CG22_combo_CG10-13_8_21_14_all_47_17</strain>
    </source>
</reference>